<comment type="caution">
    <text evidence="2">The sequence shown here is derived from an EMBL/GenBank/DDBJ whole genome shotgun (WGS) entry which is preliminary data.</text>
</comment>
<name>A0A815UR43_9BILA</name>
<evidence type="ECO:0000313" key="2">
    <source>
        <dbReference type="EMBL" id="CAF1517339.1"/>
    </source>
</evidence>
<dbReference type="SUPFAM" id="SSF56973">
    <property type="entry name" value="Aerolisin/ETX pore-forming domain"/>
    <property type="match status" value="1"/>
</dbReference>
<keyword evidence="4" id="KW-1185">Reference proteome</keyword>
<dbReference type="OrthoDB" id="10330167at2759"/>
<reference evidence="2" key="1">
    <citation type="submission" date="2021-02" db="EMBL/GenBank/DDBJ databases">
        <authorList>
            <person name="Nowell W R."/>
        </authorList>
    </citation>
    <scope>NUCLEOTIDE SEQUENCE</scope>
</reference>
<dbReference type="Proteomes" id="UP000681722">
    <property type="component" value="Unassembled WGS sequence"/>
</dbReference>
<sequence>MSTTASFKELAEEWGKSTSSNANGGGSRVVMPGDDDKEMRKEAINLKYDLKLEDAEGFPKSEPQIKYSGLIPNDTDKKIEKTEELEVGTTWEATARVTTGVKVAVGANFGVKDIGGIDMNVEVNLENEETKSKSHHQNHKESYKFDIDPRTTVRDYLELSEQTQKIPFKGKLYVEGNVGVYFDNKICNAYGDGGTEYHYKWFPDAQRIVKWAKENGYKNWDIDGDGRAYSVIEGESEIKVFSTKKALEKIDPQK</sequence>
<evidence type="ECO:0000256" key="1">
    <source>
        <dbReference type="SAM" id="MobiDB-lite"/>
    </source>
</evidence>
<accession>A0A815UR43</accession>
<evidence type="ECO:0000313" key="3">
    <source>
        <dbReference type="EMBL" id="CAF4377101.1"/>
    </source>
</evidence>
<organism evidence="2 4">
    <name type="scientific">Didymodactylos carnosus</name>
    <dbReference type="NCBI Taxonomy" id="1234261"/>
    <lineage>
        <taxon>Eukaryota</taxon>
        <taxon>Metazoa</taxon>
        <taxon>Spiralia</taxon>
        <taxon>Gnathifera</taxon>
        <taxon>Rotifera</taxon>
        <taxon>Eurotatoria</taxon>
        <taxon>Bdelloidea</taxon>
        <taxon>Philodinida</taxon>
        <taxon>Philodinidae</taxon>
        <taxon>Didymodactylos</taxon>
    </lineage>
</organism>
<gene>
    <name evidence="2" type="ORF">GPM918_LOCUS37393</name>
    <name evidence="3" type="ORF">SRO942_LOCUS38153</name>
</gene>
<dbReference type="AlphaFoldDB" id="A0A815UR43"/>
<dbReference type="EMBL" id="CAJOBC010089118">
    <property type="protein sequence ID" value="CAF4377101.1"/>
    <property type="molecule type" value="Genomic_DNA"/>
</dbReference>
<feature type="region of interest" description="Disordered" evidence="1">
    <location>
        <begin position="1"/>
        <end position="38"/>
    </location>
</feature>
<dbReference type="Proteomes" id="UP000663829">
    <property type="component" value="Unassembled WGS sequence"/>
</dbReference>
<dbReference type="EMBL" id="CAJNOQ010023577">
    <property type="protein sequence ID" value="CAF1517339.1"/>
    <property type="molecule type" value="Genomic_DNA"/>
</dbReference>
<dbReference type="Gene3D" id="2.170.15.10">
    <property type="entry name" value="Proaerolysin, chain A, domain 3"/>
    <property type="match status" value="1"/>
</dbReference>
<evidence type="ECO:0000313" key="4">
    <source>
        <dbReference type="Proteomes" id="UP000663829"/>
    </source>
</evidence>
<protein>
    <submittedName>
        <fullName evidence="2">Uncharacterized protein</fullName>
    </submittedName>
</protein>
<proteinExistence type="predicted"/>